<accession>A0A9D4N4K1</accession>
<sequence length="72" mass="8114">MLCNPGALFAYEMMCTMLGKLFEPYVVHILPHLLLCFGDNSQYVREVGLSVSLSERKSYGSEHQSLNCKLIS</sequence>
<keyword evidence="1" id="KW-0677">Repeat</keyword>
<dbReference type="Proteomes" id="UP000828390">
    <property type="component" value="Unassembled WGS sequence"/>
</dbReference>
<dbReference type="InterPro" id="IPR011989">
    <property type="entry name" value="ARM-like"/>
</dbReference>
<evidence type="ECO:0000313" key="3">
    <source>
        <dbReference type="Proteomes" id="UP000828390"/>
    </source>
</evidence>
<dbReference type="EMBL" id="JAIWYP010000001">
    <property type="protein sequence ID" value="KAH3887179.1"/>
    <property type="molecule type" value="Genomic_DNA"/>
</dbReference>
<dbReference type="PANTHER" id="PTHR23346">
    <property type="entry name" value="TRANSLATIONAL ACTIVATOR GCN1-RELATED"/>
    <property type="match status" value="1"/>
</dbReference>
<dbReference type="GO" id="GO:0034198">
    <property type="term" value="P:cellular response to amino acid starvation"/>
    <property type="evidence" value="ECO:0007669"/>
    <property type="project" value="TreeGrafter"/>
</dbReference>
<evidence type="ECO:0000313" key="2">
    <source>
        <dbReference type="EMBL" id="KAH3887179.1"/>
    </source>
</evidence>
<reference evidence="2" key="2">
    <citation type="submission" date="2020-11" db="EMBL/GenBank/DDBJ databases">
        <authorList>
            <person name="McCartney M.A."/>
            <person name="Auch B."/>
            <person name="Kono T."/>
            <person name="Mallez S."/>
            <person name="Becker A."/>
            <person name="Gohl D.M."/>
            <person name="Silverstein K.A.T."/>
            <person name="Koren S."/>
            <person name="Bechman K.B."/>
            <person name="Herman A."/>
            <person name="Abrahante J.E."/>
            <person name="Garbe J."/>
        </authorList>
    </citation>
    <scope>NUCLEOTIDE SEQUENCE</scope>
    <source>
        <strain evidence="2">Duluth1</strain>
        <tissue evidence="2">Whole animal</tissue>
    </source>
</reference>
<keyword evidence="3" id="KW-1185">Reference proteome</keyword>
<dbReference type="GO" id="GO:0006417">
    <property type="term" value="P:regulation of translation"/>
    <property type="evidence" value="ECO:0007669"/>
    <property type="project" value="TreeGrafter"/>
</dbReference>
<proteinExistence type="predicted"/>
<dbReference type="PANTHER" id="PTHR23346:SF7">
    <property type="entry name" value="STALLED RIBOSOME SENSOR GCN1"/>
    <property type="match status" value="1"/>
</dbReference>
<dbReference type="Gene3D" id="1.25.10.10">
    <property type="entry name" value="Leucine-rich Repeat Variant"/>
    <property type="match status" value="1"/>
</dbReference>
<organism evidence="2 3">
    <name type="scientific">Dreissena polymorpha</name>
    <name type="common">Zebra mussel</name>
    <name type="synonym">Mytilus polymorpha</name>
    <dbReference type="NCBI Taxonomy" id="45954"/>
    <lineage>
        <taxon>Eukaryota</taxon>
        <taxon>Metazoa</taxon>
        <taxon>Spiralia</taxon>
        <taxon>Lophotrochozoa</taxon>
        <taxon>Mollusca</taxon>
        <taxon>Bivalvia</taxon>
        <taxon>Autobranchia</taxon>
        <taxon>Heteroconchia</taxon>
        <taxon>Euheterodonta</taxon>
        <taxon>Imparidentia</taxon>
        <taxon>Neoheterodontei</taxon>
        <taxon>Myida</taxon>
        <taxon>Dreissenoidea</taxon>
        <taxon>Dreissenidae</taxon>
        <taxon>Dreissena</taxon>
    </lineage>
</organism>
<dbReference type="AlphaFoldDB" id="A0A9D4N4K1"/>
<dbReference type="GO" id="GO:0019887">
    <property type="term" value="F:protein kinase regulator activity"/>
    <property type="evidence" value="ECO:0007669"/>
    <property type="project" value="TreeGrafter"/>
</dbReference>
<name>A0A9D4N4K1_DREPO</name>
<reference evidence="2" key="1">
    <citation type="journal article" date="2019" name="bioRxiv">
        <title>The Genome of the Zebra Mussel, Dreissena polymorpha: A Resource for Invasive Species Research.</title>
        <authorList>
            <person name="McCartney M.A."/>
            <person name="Auch B."/>
            <person name="Kono T."/>
            <person name="Mallez S."/>
            <person name="Zhang Y."/>
            <person name="Obille A."/>
            <person name="Becker A."/>
            <person name="Abrahante J.E."/>
            <person name="Garbe J."/>
            <person name="Badalamenti J.P."/>
            <person name="Herman A."/>
            <person name="Mangelson H."/>
            <person name="Liachko I."/>
            <person name="Sullivan S."/>
            <person name="Sone E.D."/>
            <person name="Koren S."/>
            <person name="Silverstein K.A.T."/>
            <person name="Beckman K.B."/>
            <person name="Gohl D.M."/>
        </authorList>
    </citation>
    <scope>NUCLEOTIDE SEQUENCE</scope>
    <source>
        <strain evidence="2">Duluth1</strain>
        <tissue evidence="2">Whole animal</tissue>
    </source>
</reference>
<gene>
    <name evidence="2" type="ORF">DPMN_011195</name>
</gene>
<comment type="caution">
    <text evidence="2">The sequence shown here is derived from an EMBL/GenBank/DDBJ whole genome shotgun (WGS) entry which is preliminary data.</text>
</comment>
<protein>
    <submittedName>
        <fullName evidence="2">Uncharacterized protein</fullName>
    </submittedName>
</protein>
<evidence type="ECO:0000256" key="1">
    <source>
        <dbReference type="ARBA" id="ARBA00022737"/>
    </source>
</evidence>
<dbReference type="GO" id="GO:0005829">
    <property type="term" value="C:cytosol"/>
    <property type="evidence" value="ECO:0007669"/>
    <property type="project" value="TreeGrafter"/>
</dbReference>